<dbReference type="InterPro" id="IPR002813">
    <property type="entry name" value="Arg_biosynth_ArgJ"/>
</dbReference>
<feature type="site" description="Cleavage; by autolysis" evidence="6">
    <location>
        <begin position="186"/>
        <end position="187"/>
    </location>
</feature>
<comment type="pathway">
    <text evidence="6">Amino-acid biosynthesis; L-arginine biosynthesis; N(2)-acetyl-L-ornithine from L-glutamate: step 1/4.</text>
</comment>
<keyword evidence="6" id="KW-0028">Amino-acid biosynthesis</keyword>
<protein>
    <recommendedName>
        <fullName evidence="6">Arginine biosynthesis bifunctional protein ArgJ</fullName>
    </recommendedName>
    <domain>
        <recommendedName>
            <fullName evidence="6">Glutamate N-acetyltransferase</fullName>
            <ecNumber evidence="6">2.3.1.35</ecNumber>
        </recommendedName>
        <alternativeName>
            <fullName evidence="6">Ornithine acetyltransferase</fullName>
            <shortName evidence="6">OATase</shortName>
        </alternativeName>
        <alternativeName>
            <fullName evidence="6">Ornithine transacetylase</fullName>
        </alternativeName>
    </domain>
    <domain>
        <recommendedName>
            <fullName evidence="6">Amino-acid acetyltransferase</fullName>
            <ecNumber evidence="6">2.3.1.1</ecNumber>
        </recommendedName>
        <alternativeName>
            <fullName evidence="6">N-acetylglutamate synthase</fullName>
            <shortName evidence="6">AGSase</shortName>
        </alternativeName>
    </domain>
    <component>
        <recommendedName>
            <fullName evidence="6">Arginine biosynthesis bifunctional protein ArgJ alpha chain</fullName>
        </recommendedName>
    </component>
    <component>
        <recommendedName>
            <fullName evidence="6">Arginine biosynthesis bifunctional protein ArgJ beta chain</fullName>
        </recommendedName>
    </component>
</protein>
<organism evidence="7 8">
    <name type="scientific">Microbulbifer echini</name>
    <dbReference type="NCBI Taxonomy" id="1529067"/>
    <lineage>
        <taxon>Bacteria</taxon>
        <taxon>Pseudomonadati</taxon>
        <taxon>Pseudomonadota</taxon>
        <taxon>Gammaproteobacteria</taxon>
        <taxon>Cellvibrionales</taxon>
        <taxon>Microbulbiferaceae</taxon>
        <taxon>Microbulbifer</taxon>
    </lineage>
</organism>
<dbReference type="RefSeq" id="WP_371843374.1">
    <property type="nucleotide sequence ID" value="NZ_JBGMEL010000007.1"/>
</dbReference>
<evidence type="ECO:0000256" key="2">
    <source>
        <dbReference type="ARBA" id="ARBA00011475"/>
    </source>
</evidence>
<name>A0ABV4NNQ6_9GAMM</name>
<feature type="binding site" evidence="6">
    <location>
        <position position="397"/>
    </location>
    <ligand>
        <name>substrate</name>
    </ligand>
</feature>
<dbReference type="Pfam" id="PF01960">
    <property type="entry name" value="ArgJ"/>
    <property type="match status" value="1"/>
</dbReference>
<evidence type="ECO:0000256" key="4">
    <source>
        <dbReference type="ARBA" id="ARBA00022813"/>
    </source>
</evidence>
<dbReference type="NCBIfam" id="TIGR00120">
    <property type="entry name" value="ArgJ"/>
    <property type="match status" value="1"/>
</dbReference>
<dbReference type="PANTHER" id="PTHR23100">
    <property type="entry name" value="ARGININE BIOSYNTHESIS BIFUNCTIONAL PROTEIN ARGJ"/>
    <property type="match status" value="1"/>
</dbReference>
<feature type="binding site" evidence="6">
    <location>
        <position position="187"/>
    </location>
    <ligand>
        <name>substrate</name>
    </ligand>
</feature>
<evidence type="ECO:0000256" key="3">
    <source>
        <dbReference type="ARBA" id="ARBA00022679"/>
    </source>
</evidence>
<feature type="chain" id="PRO_5044917193" description="Arginine biosynthesis bifunctional protein ArgJ alpha chain" evidence="6">
    <location>
        <begin position="1"/>
        <end position="186"/>
    </location>
</feature>
<dbReference type="PANTHER" id="PTHR23100:SF0">
    <property type="entry name" value="ARGININE BIOSYNTHESIS BIFUNCTIONAL PROTEIN ARGJ, MITOCHONDRIAL"/>
    <property type="match status" value="1"/>
</dbReference>
<dbReference type="NCBIfam" id="NF003802">
    <property type="entry name" value="PRK05388.1"/>
    <property type="match status" value="1"/>
</dbReference>
<dbReference type="EMBL" id="JBGMEL010000007">
    <property type="protein sequence ID" value="MFA0790636.1"/>
    <property type="molecule type" value="Genomic_DNA"/>
</dbReference>
<dbReference type="SUPFAM" id="SSF56266">
    <property type="entry name" value="DmpA/ArgJ-like"/>
    <property type="match status" value="1"/>
</dbReference>
<evidence type="ECO:0000256" key="1">
    <source>
        <dbReference type="ARBA" id="ARBA00006774"/>
    </source>
</evidence>
<dbReference type="EC" id="2.3.1.35" evidence="6"/>
<dbReference type="HAMAP" id="MF_01106">
    <property type="entry name" value="ArgJ"/>
    <property type="match status" value="1"/>
</dbReference>
<feature type="binding site" evidence="6">
    <location>
        <position position="402"/>
    </location>
    <ligand>
        <name>substrate</name>
    </ligand>
</feature>
<dbReference type="Proteomes" id="UP001569414">
    <property type="component" value="Unassembled WGS sequence"/>
</dbReference>
<evidence type="ECO:0000256" key="5">
    <source>
        <dbReference type="ARBA" id="ARBA00023315"/>
    </source>
</evidence>
<comment type="caution">
    <text evidence="7">The sequence shown here is derived from an EMBL/GenBank/DDBJ whole genome shotgun (WGS) entry which is preliminary data.</text>
</comment>
<dbReference type="GO" id="GO:0004358">
    <property type="term" value="F:L-glutamate N-acetyltransferase activity, acting on acetyl-L-ornithine as donor"/>
    <property type="evidence" value="ECO:0007669"/>
    <property type="project" value="UniProtKB-EC"/>
</dbReference>
<evidence type="ECO:0000256" key="6">
    <source>
        <dbReference type="HAMAP-Rule" id="MF_01106"/>
    </source>
</evidence>
<dbReference type="Gene3D" id="3.10.20.340">
    <property type="entry name" value="ArgJ beta chain, C-terminal domain"/>
    <property type="match status" value="1"/>
</dbReference>
<gene>
    <name evidence="6 7" type="primary">argJ</name>
    <name evidence="7" type="ORF">ACCI51_08750</name>
</gene>
<reference evidence="7 8" key="1">
    <citation type="submission" date="2024-08" db="EMBL/GenBank/DDBJ databases">
        <authorList>
            <person name="Ishaq N."/>
        </authorList>
    </citation>
    <scope>NUCLEOTIDE SEQUENCE [LARGE SCALE GENOMIC DNA]</scope>
    <source>
        <strain evidence="7 8">JCM 30400</strain>
    </source>
</reference>
<accession>A0ABV4NNQ6</accession>
<sequence length="402" mass="42658">MDMSELQFPSLKGVRLASVPANIKNWLRDDLLLVEISEGASVSATFTQNSFCAAPVLVAKEHIAQGDIRALLVNAGNANAATGTRGLSDAKACCAAVAAAMGIRAEQVLPFSTGVIGEHLPLQRLLDAIPPAAEALAGNGWGRAAEAIMTTDTRPKIAKRTLKIRGEEIAVVGIAKGSGMIQPNMATMLAYVATDATVAQPLLDEMVRDAVSASFNRVSVDGDTSTNDACVLIASGAVGESIQTRSDESYSALMRAITEVHVELAQEVVKDGEGATKFVTVQVDGADNSEEALKVAFEVGNSPLVKTALYASDPNWGRLVMAIGNALPNDLDTGKVNIFLDRVQVVEGGGRAADYREELGEQVFSQSEFTVRIELGRGNASEHIWTCDFSREYVTINAEYRT</sequence>
<feature type="binding site" evidence="6">
    <location>
        <position position="150"/>
    </location>
    <ligand>
        <name>substrate</name>
    </ligand>
</feature>
<feature type="chain" id="PRO_5044917194" description="Arginine biosynthesis bifunctional protein ArgJ beta chain" evidence="6">
    <location>
        <begin position="187"/>
        <end position="402"/>
    </location>
</feature>
<comment type="subcellular location">
    <subcellularLocation>
        <location evidence="6">Cytoplasm</location>
    </subcellularLocation>
</comment>
<keyword evidence="8" id="KW-1185">Reference proteome</keyword>
<keyword evidence="6" id="KW-0511">Multifunctional enzyme</keyword>
<feature type="site" description="Involved in the stabilization of negative charge on the oxyanion by the formation of the oxyanion hole" evidence="6">
    <location>
        <position position="114"/>
    </location>
</feature>
<keyword evidence="6" id="KW-0963">Cytoplasm</keyword>
<keyword evidence="3 6" id="KW-0808">Transferase</keyword>
<feature type="site" description="Involved in the stabilization of negative charge on the oxyanion by the formation of the oxyanion hole" evidence="6">
    <location>
        <position position="113"/>
    </location>
</feature>
<keyword evidence="4 6" id="KW-0068">Autocatalytic cleavage</keyword>
<dbReference type="InterPro" id="IPR016117">
    <property type="entry name" value="ArgJ-like_dom_sf"/>
</dbReference>
<dbReference type="EC" id="2.3.1.1" evidence="6"/>
<comment type="pathway">
    <text evidence="6">Amino-acid biosynthesis; L-arginine biosynthesis; L-ornithine and N-acetyl-L-glutamate from L-glutamate and N(2)-acetyl-L-ornithine (cyclic): step 1/1.</text>
</comment>
<comment type="subunit">
    <text evidence="2 6">Heterotetramer of two alpha and two beta chains.</text>
</comment>
<feature type="active site" description="Nucleophile" evidence="6">
    <location>
        <position position="187"/>
    </location>
</feature>
<evidence type="ECO:0000313" key="7">
    <source>
        <dbReference type="EMBL" id="MFA0790636.1"/>
    </source>
</evidence>
<feature type="binding site" evidence="6">
    <location>
        <position position="273"/>
    </location>
    <ligand>
        <name>substrate</name>
    </ligand>
</feature>
<comment type="catalytic activity">
    <reaction evidence="6">
        <text>L-glutamate + acetyl-CoA = N-acetyl-L-glutamate + CoA + H(+)</text>
        <dbReference type="Rhea" id="RHEA:24292"/>
        <dbReference type="ChEBI" id="CHEBI:15378"/>
        <dbReference type="ChEBI" id="CHEBI:29985"/>
        <dbReference type="ChEBI" id="CHEBI:44337"/>
        <dbReference type="ChEBI" id="CHEBI:57287"/>
        <dbReference type="ChEBI" id="CHEBI:57288"/>
        <dbReference type="EC" id="2.3.1.1"/>
    </reaction>
</comment>
<keyword evidence="5 6" id="KW-0012">Acyltransferase</keyword>
<dbReference type="InterPro" id="IPR042195">
    <property type="entry name" value="ArgJ_beta_C"/>
</dbReference>
<comment type="function">
    <text evidence="6">Catalyzes two activities which are involved in the cyclic version of arginine biosynthesis: the synthesis of N-acetylglutamate from glutamate and acetyl-CoA as the acetyl donor, and of ornithine by transacetylation between N(2)-acetylornithine and glutamate.</text>
</comment>
<dbReference type="Gene3D" id="3.60.70.12">
    <property type="entry name" value="L-amino peptidase D-ALA esterase/amidase"/>
    <property type="match status" value="1"/>
</dbReference>
<comment type="similarity">
    <text evidence="1 6">Belongs to the ArgJ family.</text>
</comment>
<proteinExistence type="inferred from homology"/>
<comment type="catalytic activity">
    <reaction evidence="6">
        <text>N(2)-acetyl-L-ornithine + L-glutamate = N-acetyl-L-glutamate + L-ornithine</text>
        <dbReference type="Rhea" id="RHEA:15349"/>
        <dbReference type="ChEBI" id="CHEBI:29985"/>
        <dbReference type="ChEBI" id="CHEBI:44337"/>
        <dbReference type="ChEBI" id="CHEBI:46911"/>
        <dbReference type="ChEBI" id="CHEBI:57805"/>
        <dbReference type="EC" id="2.3.1.35"/>
    </reaction>
</comment>
<evidence type="ECO:0000313" key="8">
    <source>
        <dbReference type="Proteomes" id="UP001569414"/>
    </source>
</evidence>
<feature type="binding site" evidence="6">
    <location>
        <position position="176"/>
    </location>
    <ligand>
        <name>substrate</name>
    </ligand>
</feature>
<keyword evidence="6" id="KW-0055">Arginine biosynthesis</keyword>
<dbReference type="CDD" id="cd02152">
    <property type="entry name" value="OAT"/>
    <property type="match status" value="1"/>
</dbReference>